<dbReference type="AlphaFoldDB" id="A0A226DFV8"/>
<evidence type="ECO:0000256" key="11">
    <source>
        <dbReference type="ARBA" id="ARBA00039362"/>
    </source>
</evidence>
<dbReference type="GO" id="GO:0005737">
    <property type="term" value="C:cytoplasm"/>
    <property type="evidence" value="ECO:0007669"/>
    <property type="project" value="TreeGrafter"/>
</dbReference>
<protein>
    <recommendedName>
        <fullName evidence="11">Cysteine--tRNA ligase, cytoplasmic</fullName>
        <ecNumber evidence="2">6.1.1.16</ecNumber>
    </recommendedName>
    <alternativeName>
        <fullName evidence="10">Cysteinyl-tRNA synthetase</fullName>
    </alternativeName>
</protein>
<keyword evidence="5" id="KW-0547">Nucleotide-binding</keyword>
<dbReference type="InterPro" id="IPR024909">
    <property type="entry name" value="Cys-tRNA/MSH_ligase"/>
</dbReference>
<dbReference type="PRINTS" id="PR00983">
    <property type="entry name" value="TRNASYNTHCYS"/>
</dbReference>
<evidence type="ECO:0000313" key="15">
    <source>
        <dbReference type="Proteomes" id="UP000198287"/>
    </source>
</evidence>
<dbReference type="GO" id="GO:0046872">
    <property type="term" value="F:metal ion binding"/>
    <property type="evidence" value="ECO:0007669"/>
    <property type="project" value="UniProtKB-KW"/>
</dbReference>
<keyword evidence="7" id="KW-0067">ATP-binding</keyword>
<dbReference type="OMA" id="FHNDMKS"/>
<dbReference type="GO" id="GO:0004817">
    <property type="term" value="F:cysteine-tRNA ligase activity"/>
    <property type="evidence" value="ECO:0007669"/>
    <property type="project" value="UniProtKB-EC"/>
</dbReference>
<accession>A0A226DFV8</accession>
<comment type="caution">
    <text evidence="14">The sequence shown here is derived from an EMBL/GenBank/DDBJ whole genome shotgun (WGS) entry which is preliminary data.</text>
</comment>
<dbReference type="STRING" id="158441.A0A226DFV8"/>
<sequence length="736" mass="82411">MATLTTGLRLYNSLTRSVEDFRPGDPAGRHVTWYSCGPTVYDASHMGHARSYISFDILRRVLTHYFGYDVFFVMNITDVDDKIIKRARQEYLFAEYSASPSTTISSITSDLTLAIESYVTATLAETDPDKKTMRERSLGNVKAVMAQVEAEINKNSDNAEHLAAQKEILLASGRDILYDWLDRKVSDDRVFENEIFNTFSRRWEGEYFSDMTALNVLPPDVLTRVSEYVPEIVSYIETIIANGFAYESNGSVYFDVAKFRVDPNHKYAKLVPEAVGDEKMLMEGEGELTSSRATSEKRSPADFALWKSSRRGEPSWDSPWGKGRPGWHIECSAMASAIVGKELDIHTGGVDLKFPHHDNEIAQSEAYYNSNSWVSYFLHSGHLTIAGCKMSKSLKNFITIRQALNEYTAPQLRLTFLLHSWKDTLDYSPSGMEAAIQYEQKIAEFFLNVKAAMRCSPDPYPKWGQDDVTLQKGIDSAKAAVHAALCDNVDTRSVLFALRDLISESNIYIQTCKNAKSPINSPLLKAGAKYVTSILRMFGVTGSTELDSFGFKSADGGEGVAGSVDVEETVLPFVEVLSEFREQIRSTAKSIGDAAVKGTILKACDEIRDSKLPELGVRLEDHEGCPTTVKYVGKEAMRKEKEQKDKLEADRAAEKARKKEEQARVAAEKEAARRIPPSQLFLKETDKYSQFGPEGIPTHDAEGNPVTKSQLKKLEKLHAQQKKVYDEYLKTVPSEN</sequence>
<keyword evidence="6" id="KW-0862">Zinc</keyword>
<dbReference type="InterPro" id="IPR032678">
    <property type="entry name" value="tRNA-synt_1_cat_dom"/>
</dbReference>
<keyword evidence="4" id="KW-0479">Metal-binding</keyword>
<feature type="domain" description="tRNA synthetases class I catalytic" evidence="13">
    <location>
        <begin position="29"/>
        <end position="435"/>
    </location>
</feature>
<keyword evidence="9" id="KW-0030">Aminoacyl-tRNA synthetase</keyword>
<evidence type="ECO:0000256" key="10">
    <source>
        <dbReference type="ARBA" id="ARBA00031499"/>
    </source>
</evidence>
<dbReference type="CDD" id="cd00672">
    <property type="entry name" value="CysRS_core"/>
    <property type="match status" value="1"/>
</dbReference>
<evidence type="ECO:0000256" key="7">
    <source>
        <dbReference type="ARBA" id="ARBA00022840"/>
    </source>
</evidence>
<dbReference type="SUPFAM" id="SSF47323">
    <property type="entry name" value="Anticodon-binding domain of a subclass of class I aminoacyl-tRNA synthetases"/>
    <property type="match status" value="1"/>
</dbReference>
<evidence type="ECO:0000256" key="1">
    <source>
        <dbReference type="ARBA" id="ARBA00001947"/>
    </source>
</evidence>
<dbReference type="PANTHER" id="PTHR10890">
    <property type="entry name" value="CYSTEINYL-TRNA SYNTHETASE"/>
    <property type="match status" value="1"/>
</dbReference>
<dbReference type="Gene3D" id="1.20.120.1910">
    <property type="entry name" value="Cysteine-tRNA ligase, C-terminal anti-codon recognition domain"/>
    <property type="match status" value="1"/>
</dbReference>
<keyword evidence="8" id="KW-0648">Protein biosynthesis</keyword>
<dbReference type="InterPro" id="IPR015803">
    <property type="entry name" value="Cys-tRNA-ligase"/>
</dbReference>
<dbReference type="SUPFAM" id="SSF52374">
    <property type="entry name" value="Nucleotidylyl transferase"/>
    <property type="match status" value="1"/>
</dbReference>
<evidence type="ECO:0000256" key="8">
    <source>
        <dbReference type="ARBA" id="ARBA00022917"/>
    </source>
</evidence>
<evidence type="ECO:0000256" key="6">
    <source>
        <dbReference type="ARBA" id="ARBA00022833"/>
    </source>
</evidence>
<keyword evidence="3 14" id="KW-0436">Ligase</keyword>
<evidence type="ECO:0000256" key="4">
    <source>
        <dbReference type="ARBA" id="ARBA00022723"/>
    </source>
</evidence>
<proteinExistence type="inferred from homology"/>
<dbReference type="InterPro" id="IPR014729">
    <property type="entry name" value="Rossmann-like_a/b/a_fold"/>
</dbReference>
<dbReference type="InterPro" id="IPR009080">
    <property type="entry name" value="tRNAsynth_Ia_anticodon-bd"/>
</dbReference>
<evidence type="ECO:0000256" key="2">
    <source>
        <dbReference type="ARBA" id="ARBA00012832"/>
    </source>
</evidence>
<dbReference type="OrthoDB" id="438179at2759"/>
<dbReference type="Pfam" id="PF01406">
    <property type="entry name" value="tRNA-synt_1e"/>
    <property type="match status" value="1"/>
</dbReference>
<dbReference type="GO" id="GO:0005524">
    <property type="term" value="F:ATP binding"/>
    <property type="evidence" value="ECO:0007669"/>
    <property type="project" value="UniProtKB-KW"/>
</dbReference>
<evidence type="ECO:0000256" key="5">
    <source>
        <dbReference type="ARBA" id="ARBA00022741"/>
    </source>
</evidence>
<feature type="compositionally biased region" description="Basic and acidic residues" evidence="12">
    <location>
        <begin position="638"/>
        <end position="673"/>
    </location>
</feature>
<dbReference type="Gene3D" id="3.40.50.620">
    <property type="entry name" value="HUPs"/>
    <property type="match status" value="1"/>
</dbReference>
<gene>
    <name evidence="14" type="ORF">Fcan01_21728</name>
</gene>
<dbReference type="GO" id="GO:0006423">
    <property type="term" value="P:cysteinyl-tRNA aminoacylation"/>
    <property type="evidence" value="ECO:0007669"/>
    <property type="project" value="InterPro"/>
</dbReference>
<dbReference type="Proteomes" id="UP000198287">
    <property type="component" value="Unassembled WGS sequence"/>
</dbReference>
<evidence type="ECO:0000313" key="14">
    <source>
        <dbReference type="EMBL" id="OXA43461.1"/>
    </source>
</evidence>
<name>A0A226DFV8_FOLCA</name>
<reference evidence="14 15" key="1">
    <citation type="submission" date="2015-12" db="EMBL/GenBank/DDBJ databases">
        <title>The genome of Folsomia candida.</title>
        <authorList>
            <person name="Faddeeva A."/>
            <person name="Derks M.F."/>
            <person name="Anvar Y."/>
            <person name="Smit S."/>
            <person name="Van Straalen N."/>
            <person name="Roelofs D."/>
        </authorList>
    </citation>
    <scope>NUCLEOTIDE SEQUENCE [LARGE SCALE GENOMIC DNA]</scope>
    <source>
        <strain evidence="14 15">VU population</strain>
        <tissue evidence="14">Whole body</tissue>
    </source>
</reference>
<evidence type="ECO:0000259" key="13">
    <source>
        <dbReference type="Pfam" id="PF01406"/>
    </source>
</evidence>
<feature type="region of interest" description="Disordered" evidence="12">
    <location>
        <begin position="689"/>
        <end position="708"/>
    </location>
</feature>
<organism evidence="14 15">
    <name type="scientific">Folsomia candida</name>
    <name type="common">Springtail</name>
    <dbReference type="NCBI Taxonomy" id="158441"/>
    <lineage>
        <taxon>Eukaryota</taxon>
        <taxon>Metazoa</taxon>
        <taxon>Ecdysozoa</taxon>
        <taxon>Arthropoda</taxon>
        <taxon>Hexapoda</taxon>
        <taxon>Collembola</taxon>
        <taxon>Entomobryomorpha</taxon>
        <taxon>Isotomoidea</taxon>
        <taxon>Isotomidae</taxon>
        <taxon>Proisotominae</taxon>
        <taxon>Folsomia</taxon>
    </lineage>
</organism>
<dbReference type="HAMAP" id="MF_00041">
    <property type="entry name" value="Cys_tRNA_synth"/>
    <property type="match status" value="1"/>
</dbReference>
<dbReference type="NCBIfam" id="TIGR00435">
    <property type="entry name" value="cysS"/>
    <property type="match status" value="1"/>
</dbReference>
<dbReference type="PANTHER" id="PTHR10890:SF3">
    <property type="entry name" value="CYSTEINE--TRNA LIGASE, CYTOPLASMIC"/>
    <property type="match status" value="1"/>
</dbReference>
<feature type="region of interest" description="Disordered" evidence="12">
    <location>
        <begin position="638"/>
        <end position="683"/>
    </location>
</feature>
<dbReference type="EMBL" id="LNIX01000022">
    <property type="protein sequence ID" value="OXA43461.1"/>
    <property type="molecule type" value="Genomic_DNA"/>
</dbReference>
<comment type="cofactor">
    <cofactor evidence="1">
        <name>Zn(2+)</name>
        <dbReference type="ChEBI" id="CHEBI:29105"/>
    </cofactor>
</comment>
<evidence type="ECO:0000256" key="3">
    <source>
        <dbReference type="ARBA" id="ARBA00022598"/>
    </source>
</evidence>
<evidence type="ECO:0000256" key="9">
    <source>
        <dbReference type="ARBA" id="ARBA00023146"/>
    </source>
</evidence>
<evidence type="ECO:0000256" key="12">
    <source>
        <dbReference type="SAM" id="MobiDB-lite"/>
    </source>
</evidence>
<keyword evidence="15" id="KW-1185">Reference proteome</keyword>
<dbReference type="EC" id="6.1.1.16" evidence="2"/>